<dbReference type="AlphaFoldDB" id="A0A1H3U296"/>
<keyword evidence="6" id="KW-1185">Reference proteome</keyword>
<dbReference type="PRINTS" id="PR00377">
    <property type="entry name" value="IMPHPHTASES"/>
</dbReference>
<feature type="binding site" evidence="4">
    <location>
        <position position="72"/>
    </location>
    <ligand>
        <name>Mg(2+)</name>
        <dbReference type="ChEBI" id="CHEBI:18420"/>
        <label>1</label>
        <note>catalytic</note>
    </ligand>
</feature>
<comment type="cofactor">
    <cofactor evidence="4">
        <name>Mg(2+)</name>
        <dbReference type="ChEBI" id="CHEBI:18420"/>
    </cofactor>
</comment>
<sequence>MTLTTRQTDDLIEAVRDTGRKEIMPHFRNLAPLSVGTKADAKDLVTEADRAAEIAIATAVANILPQASIVGEEAVAEHPATLDAIGTSGTCVVIDPIDGTGNFVEGLAVFGTILAVVHNGETIFGLLYDPVLDDWICATRGEGAFYANDTKAPTSVAPRPARPLGTAKGFLSLDNYPATDRADILRKFDPVYQIRDIRCSCHEYRLVASGQADFLRSCSLNPWDHAAGLLILQEAGGWARVGGDRRYVPTLREGHVIAASCEQVANGVRELSVGLP</sequence>
<dbReference type="PANTHER" id="PTHR20854:SF4">
    <property type="entry name" value="INOSITOL-1-MONOPHOSPHATASE-RELATED"/>
    <property type="match status" value="1"/>
</dbReference>
<dbReference type="Pfam" id="PF00459">
    <property type="entry name" value="Inositol_P"/>
    <property type="match status" value="1"/>
</dbReference>
<evidence type="ECO:0000256" key="2">
    <source>
        <dbReference type="ARBA" id="ARBA00022723"/>
    </source>
</evidence>
<name>A0A1H3U296_9RHOB</name>
<dbReference type="PANTHER" id="PTHR20854">
    <property type="entry name" value="INOSITOL MONOPHOSPHATASE"/>
    <property type="match status" value="1"/>
</dbReference>
<dbReference type="STRING" id="1244108.SAMN05444004_12214"/>
<accession>A0A1H3U296</accession>
<dbReference type="GO" id="GO:0046854">
    <property type="term" value="P:phosphatidylinositol phosphate biosynthetic process"/>
    <property type="evidence" value="ECO:0007669"/>
    <property type="project" value="InterPro"/>
</dbReference>
<dbReference type="EMBL" id="FNPX01000022">
    <property type="protein sequence ID" value="SDZ56488.1"/>
    <property type="molecule type" value="Genomic_DNA"/>
</dbReference>
<gene>
    <name evidence="5" type="ORF">SAMN05444004_12214</name>
</gene>
<feature type="binding site" evidence="4">
    <location>
        <position position="98"/>
    </location>
    <ligand>
        <name>Mg(2+)</name>
        <dbReference type="ChEBI" id="CHEBI:18420"/>
        <label>1</label>
        <note>catalytic</note>
    </ligand>
</feature>
<dbReference type="RefSeq" id="WP_092647700.1">
    <property type="nucleotide sequence ID" value="NZ_FNPX01000022.1"/>
</dbReference>
<dbReference type="PROSITE" id="PS00630">
    <property type="entry name" value="IMP_2"/>
    <property type="match status" value="1"/>
</dbReference>
<feature type="binding site" evidence="4">
    <location>
        <position position="224"/>
    </location>
    <ligand>
        <name>Mg(2+)</name>
        <dbReference type="ChEBI" id="CHEBI:18420"/>
        <label>1</label>
        <note>catalytic</note>
    </ligand>
</feature>
<proteinExistence type="inferred from homology"/>
<dbReference type="GO" id="GO:0007165">
    <property type="term" value="P:signal transduction"/>
    <property type="evidence" value="ECO:0007669"/>
    <property type="project" value="TreeGrafter"/>
</dbReference>
<keyword evidence="2 4" id="KW-0479">Metal-binding</keyword>
<dbReference type="Proteomes" id="UP000198914">
    <property type="component" value="Unassembled WGS sequence"/>
</dbReference>
<evidence type="ECO:0000313" key="6">
    <source>
        <dbReference type="Proteomes" id="UP000198914"/>
    </source>
</evidence>
<evidence type="ECO:0000313" key="5">
    <source>
        <dbReference type="EMBL" id="SDZ56488.1"/>
    </source>
</evidence>
<dbReference type="OrthoDB" id="9785695at2"/>
<evidence type="ECO:0000256" key="4">
    <source>
        <dbReference type="PIRSR" id="PIRSR600760-2"/>
    </source>
</evidence>
<dbReference type="GO" id="GO:0008934">
    <property type="term" value="F:inositol monophosphate 1-phosphatase activity"/>
    <property type="evidence" value="ECO:0007669"/>
    <property type="project" value="TreeGrafter"/>
</dbReference>
<organism evidence="5 6">
    <name type="scientific">Jannaschia faecimaris</name>
    <dbReference type="NCBI Taxonomy" id="1244108"/>
    <lineage>
        <taxon>Bacteria</taxon>
        <taxon>Pseudomonadati</taxon>
        <taxon>Pseudomonadota</taxon>
        <taxon>Alphaproteobacteria</taxon>
        <taxon>Rhodobacterales</taxon>
        <taxon>Roseobacteraceae</taxon>
        <taxon>Jannaschia</taxon>
    </lineage>
</organism>
<dbReference type="GO" id="GO:0006020">
    <property type="term" value="P:inositol metabolic process"/>
    <property type="evidence" value="ECO:0007669"/>
    <property type="project" value="TreeGrafter"/>
</dbReference>
<dbReference type="GO" id="GO:0046872">
    <property type="term" value="F:metal ion binding"/>
    <property type="evidence" value="ECO:0007669"/>
    <property type="project" value="UniProtKB-KW"/>
</dbReference>
<reference evidence="6" key="1">
    <citation type="submission" date="2016-10" db="EMBL/GenBank/DDBJ databases">
        <authorList>
            <person name="Varghese N."/>
            <person name="Submissions S."/>
        </authorList>
    </citation>
    <scope>NUCLEOTIDE SEQUENCE [LARGE SCALE GENOMIC DNA]</scope>
    <source>
        <strain evidence="6">DSM 100420</strain>
    </source>
</reference>
<dbReference type="InterPro" id="IPR000760">
    <property type="entry name" value="Inositol_monophosphatase-like"/>
</dbReference>
<dbReference type="InterPro" id="IPR020550">
    <property type="entry name" value="Inositol_monophosphatase_CS"/>
</dbReference>
<feature type="binding site" evidence="4">
    <location>
        <position position="97"/>
    </location>
    <ligand>
        <name>Mg(2+)</name>
        <dbReference type="ChEBI" id="CHEBI:18420"/>
        <label>1</label>
        <note>catalytic</note>
    </ligand>
</feature>
<dbReference type="Gene3D" id="3.30.540.10">
    <property type="entry name" value="Fructose-1,6-Bisphosphatase, subunit A, domain 1"/>
    <property type="match status" value="1"/>
</dbReference>
<feature type="binding site" evidence="4">
    <location>
        <position position="95"/>
    </location>
    <ligand>
        <name>Mg(2+)</name>
        <dbReference type="ChEBI" id="CHEBI:18420"/>
        <label>1</label>
        <note>catalytic</note>
    </ligand>
</feature>
<keyword evidence="3 4" id="KW-0460">Magnesium</keyword>
<dbReference type="Gene3D" id="3.40.190.80">
    <property type="match status" value="1"/>
</dbReference>
<evidence type="ECO:0000256" key="3">
    <source>
        <dbReference type="ARBA" id="ARBA00022842"/>
    </source>
</evidence>
<dbReference type="SUPFAM" id="SSF56655">
    <property type="entry name" value="Carbohydrate phosphatase"/>
    <property type="match status" value="1"/>
</dbReference>
<comment type="similarity">
    <text evidence="1">Belongs to the inositol monophosphatase superfamily.</text>
</comment>
<evidence type="ECO:0000256" key="1">
    <source>
        <dbReference type="ARBA" id="ARBA00009759"/>
    </source>
</evidence>
<protein>
    <submittedName>
        <fullName evidence="5">Fructose-1,6-bisphosphatase</fullName>
    </submittedName>
</protein>